<evidence type="ECO:0000256" key="3">
    <source>
        <dbReference type="ARBA" id="ARBA00022729"/>
    </source>
</evidence>
<evidence type="ECO:0000256" key="4">
    <source>
        <dbReference type="ARBA" id="ARBA00023136"/>
    </source>
</evidence>
<sequence>MIMKRIVFLVSIIIITATVFSCKKMLDPKPVNAVSDENPIFDLTSSQTALRGVYRALGNTGYYGESWVTLGFFPSGDIKNLTTGGASNLVTVNYRSDDVNFSTTWNAIYMTINRANNVIAKVPAVTDPLLTTALKNQYVGEAKFIRALCYFDLARGWGGVQLVLEPTGSLTNIPARSRSSLEDTYTQILKDLADAESLLNPTAALNKIRVTKETVWALRARVHLYKQEWALADEYATKLIAPGKYILVKPFNAWFANGITASDESIFELEFSPQNPSTIRAQMQHPTNNGTYRYAPTDAFVEILRTPAIAGGRRALIDSATQKGITQWFGNLYYRSTATDPAYILRIAEMYLIRAEARAHTGDLSGSLDDLNEIRKRADVPLSASATEEDLLLDIENERRLEFFLEPHRWFDLVRTGRAKVVLEGLSSATKVDSWENVFPIPNLQIQLDKNLIQNPGY</sequence>
<comment type="subcellular location">
    <subcellularLocation>
        <location evidence="1">Cell outer membrane</location>
    </subcellularLocation>
</comment>
<dbReference type="SUPFAM" id="SSF48452">
    <property type="entry name" value="TPR-like"/>
    <property type="match status" value="1"/>
</dbReference>
<dbReference type="Gene3D" id="1.25.40.390">
    <property type="match status" value="1"/>
</dbReference>
<dbReference type="InterPro" id="IPR011990">
    <property type="entry name" value="TPR-like_helical_dom_sf"/>
</dbReference>
<comment type="similarity">
    <text evidence="2">Belongs to the SusD family.</text>
</comment>
<keyword evidence="4" id="KW-0472">Membrane</keyword>
<keyword evidence="9" id="KW-1185">Reference proteome</keyword>
<evidence type="ECO:0000259" key="7">
    <source>
        <dbReference type="Pfam" id="PF14322"/>
    </source>
</evidence>
<dbReference type="GO" id="GO:0009279">
    <property type="term" value="C:cell outer membrane"/>
    <property type="evidence" value="ECO:0007669"/>
    <property type="project" value="UniProtKB-SubCell"/>
</dbReference>
<keyword evidence="5" id="KW-0998">Cell outer membrane</keyword>
<dbReference type="PROSITE" id="PS51257">
    <property type="entry name" value="PROKAR_LIPOPROTEIN"/>
    <property type="match status" value="1"/>
</dbReference>
<feature type="domain" description="SusD-like N-terminal" evidence="7">
    <location>
        <begin position="87"/>
        <end position="224"/>
    </location>
</feature>
<evidence type="ECO:0000259" key="6">
    <source>
        <dbReference type="Pfam" id="PF07980"/>
    </source>
</evidence>
<evidence type="ECO:0000313" key="9">
    <source>
        <dbReference type="Proteomes" id="UP000001822"/>
    </source>
</evidence>
<dbReference type="InterPro" id="IPR033985">
    <property type="entry name" value="SusD-like_N"/>
</dbReference>
<protein>
    <submittedName>
        <fullName evidence="8">RagB/SusD domain-containing protein</fullName>
    </submittedName>
</protein>
<organism evidence="8 9">
    <name type="scientific">Cytophaga hutchinsonii (strain ATCC 33406 / DSM 1761 / CIP 103989 / NBRC 15051 / NCIMB 9469 / D465)</name>
    <dbReference type="NCBI Taxonomy" id="269798"/>
    <lineage>
        <taxon>Bacteria</taxon>
        <taxon>Pseudomonadati</taxon>
        <taxon>Bacteroidota</taxon>
        <taxon>Cytophagia</taxon>
        <taxon>Cytophagales</taxon>
        <taxon>Cytophagaceae</taxon>
        <taxon>Cytophaga</taxon>
    </lineage>
</organism>
<evidence type="ECO:0000256" key="2">
    <source>
        <dbReference type="ARBA" id="ARBA00006275"/>
    </source>
</evidence>
<keyword evidence="3" id="KW-0732">Signal</keyword>
<gene>
    <name evidence="8" type="ordered locus">CHU_0554</name>
</gene>
<dbReference type="Proteomes" id="UP000001822">
    <property type="component" value="Chromosome"/>
</dbReference>
<dbReference type="EMBL" id="CP000383">
    <property type="protein sequence ID" value="ABG57841.1"/>
    <property type="molecule type" value="Genomic_DNA"/>
</dbReference>
<dbReference type="InterPro" id="IPR012944">
    <property type="entry name" value="SusD_RagB_dom"/>
</dbReference>
<dbReference type="AlphaFoldDB" id="A0A6N4SNH4"/>
<dbReference type="KEGG" id="chu:CHU_0554"/>
<dbReference type="Pfam" id="PF14322">
    <property type="entry name" value="SusD-like_3"/>
    <property type="match status" value="1"/>
</dbReference>
<dbReference type="CDD" id="cd08977">
    <property type="entry name" value="SusD"/>
    <property type="match status" value="1"/>
</dbReference>
<evidence type="ECO:0000256" key="1">
    <source>
        <dbReference type="ARBA" id="ARBA00004442"/>
    </source>
</evidence>
<proteinExistence type="inferred from homology"/>
<evidence type="ECO:0000313" key="8">
    <source>
        <dbReference type="EMBL" id="ABG57841.1"/>
    </source>
</evidence>
<dbReference type="Pfam" id="PF07980">
    <property type="entry name" value="SusD_RagB"/>
    <property type="match status" value="1"/>
</dbReference>
<feature type="domain" description="RagB/SusD" evidence="6">
    <location>
        <begin position="336"/>
        <end position="458"/>
    </location>
</feature>
<name>A0A6N4SNH4_CYTH3</name>
<evidence type="ECO:0000256" key="5">
    <source>
        <dbReference type="ARBA" id="ARBA00023237"/>
    </source>
</evidence>
<accession>A0A6N4SNH4</accession>
<reference evidence="8 9" key="1">
    <citation type="journal article" date="2007" name="Appl. Environ. Microbiol.">
        <title>Genome sequence of the cellulolytic gliding bacterium Cytophaga hutchinsonii.</title>
        <authorList>
            <person name="Xie G."/>
            <person name="Bruce D.C."/>
            <person name="Challacombe J.F."/>
            <person name="Chertkov O."/>
            <person name="Detter J.C."/>
            <person name="Gilna P."/>
            <person name="Han C.S."/>
            <person name="Lucas S."/>
            <person name="Misra M."/>
            <person name="Myers G.L."/>
            <person name="Richardson P."/>
            <person name="Tapia R."/>
            <person name="Thayer N."/>
            <person name="Thompson L.S."/>
            <person name="Brettin T.S."/>
            <person name="Henrissat B."/>
            <person name="Wilson D.B."/>
            <person name="McBride M.J."/>
        </authorList>
    </citation>
    <scope>NUCLEOTIDE SEQUENCE [LARGE SCALE GENOMIC DNA]</scope>
    <source>
        <strain evidence="9">ATCC 33406 / DSM 1761 / CIP 103989 / NBRC 15051 / NCIMB 9469 / D465</strain>
    </source>
</reference>